<evidence type="ECO:0000256" key="2">
    <source>
        <dbReference type="ARBA" id="ARBA00022692"/>
    </source>
</evidence>
<dbReference type="GO" id="GO:0034488">
    <property type="term" value="P:basic amino acid transmembrane export from vacuole"/>
    <property type="evidence" value="ECO:0000318"/>
    <property type="project" value="GO_Central"/>
</dbReference>
<keyword evidence="4 7" id="KW-0472">Membrane</keyword>
<keyword evidence="3 7" id="KW-1133">Transmembrane helix</keyword>
<accession>F4NRZ7</accession>
<dbReference type="OMA" id="ISTETFC"/>
<evidence type="ECO:0000256" key="7">
    <source>
        <dbReference type="SAM" id="Phobius"/>
    </source>
</evidence>
<evidence type="ECO:0000313" key="8">
    <source>
        <dbReference type="EMBL" id="EGF83787.1"/>
    </source>
</evidence>
<dbReference type="InterPro" id="IPR006603">
    <property type="entry name" value="PQ-loop_rpt"/>
</dbReference>
<dbReference type="Pfam" id="PF04193">
    <property type="entry name" value="PQ-loop"/>
    <property type="match status" value="2"/>
</dbReference>
<evidence type="ECO:0000256" key="3">
    <source>
        <dbReference type="ARBA" id="ARBA00022989"/>
    </source>
</evidence>
<evidence type="ECO:0000313" key="9">
    <source>
        <dbReference type="Proteomes" id="UP000007241"/>
    </source>
</evidence>
<dbReference type="GO" id="GO:0015174">
    <property type="term" value="F:basic amino acid transmembrane transporter activity"/>
    <property type="evidence" value="ECO:0000318"/>
    <property type="project" value="GO_Central"/>
</dbReference>
<dbReference type="SMART" id="SM00679">
    <property type="entry name" value="CTNS"/>
    <property type="match status" value="2"/>
</dbReference>
<protein>
    <recommendedName>
        <fullName evidence="10">PQ-loop-domain-containing protein</fullName>
    </recommendedName>
</protein>
<organism evidence="8 9">
    <name type="scientific">Batrachochytrium dendrobatidis (strain JAM81 / FGSC 10211)</name>
    <name type="common">Frog chytrid fungus</name>
    <dbReference type="NCBI Taxonomy" id="684364"/>
    <lineage>
        <taxon>Eukaryota</taxon>
        <taxon>Fungi</taxon>
        <taxon>Fungi incertae sedis</taxon>
        <taxon>Chytridiomycota</taxon>
        <taxon>Chytridiomycota incertae sedis</taxon>
        <taxon>Chytridiomycetes</taxon>
        <taxon>Rhizophydiales</taxon>
        <taxon>Rhizophydiales incertae sedis</taxon>
        <taxon>Batrachochytrium</taxon>
    </lineage>
</organism>
<evidence type="ECO:0000256" key="1">
    <source>
        <dbReference type="ARBA" id="ARBA00004141"/>
    </source>
</evidence>
<dbReference type="OrthoDB" id="8048523at2759"/>
<comment type="catalytic activity">
    <reaction evidence="6">
        <text>L-histidine(out) + L-arginine(in) = L-histidine(in) + L-arginine(out)</text>
        <dbReference type="Rhea" id="RHEA:71063"/>
        <dbReference type="ChEBI" id="CHEBI:32682"/>
        <dbReference type="ChEBI" id="CHEBI:57595"/>
    </reaction>
</comment>
<dbReference type="FunFam" id="1.20.1280.290:FF:000009">
    <property type="entry name" value="PQ loop repeat family protein"/>
    <property type="match status" value="1"/>
</dbReference>
<feature type="transmembrane region" description="Helical" evidence="7">
    <location>
        <begin position="35"/>
        <end position="55"/>
    </location>
</feature>
<dbReference type="AlphaFoldDB" id="F4NRZ7"/>
<feature type="transmembrane region" description="Helical" evidence="7">
    <location>
        <begin position="215"/>
        <end position="233"/>
    </location>
</feature>
<feature type="transmembrane region" description="Helical" evidence="7">
    <location>
        <begin position="101"/>
        <end position="120"/>
    </location>
</feature>
<evidence type="ECO:0008006" key="10">
    <source>
        <dbReference type="Google" id="ProtNLM"/>
    </source>
</evidence>
<evidence type="ECO:0000256" key="6">
    <source>
        <dbReference type="ARBA" id="ARBA00050768"/>
    </source>
</evidence>
<sequence length="313" mass="34430">MQPCICFPEKVDGARYIQWIGTYFGDCIYGLTDQISFYAGLAGIAAYAVSMFPQLYKNYQRKAVDGLSAGLVLLWLFGDISNLIGTILLDQFPTQQLTASYFIATDIAMVTQYVYYKYVYKQSHQDDIKYEPIPTGEGMPIEDSTATVDVQSDLDDNHPHSKLKSNSTGLALSAAGSVAALVAALAQGADARNIKLIDVFVDLASVCNVRAGTSGWKLLFGCIMAWVSGLLYFTSRIPQVIENYKRKSVQGVSMFLFILTIFGNLGYGLSIILRFPVVDAYFWAATFPYILGALGVLVFDVVIFSQAIQYDGL</sequence>
<comment type="similarity">
    <text evidence="5">Belongs to the laat-1 family.</text>
</comment>
<dbReference type="FunCoup" id="F4NRZ7">
    <property type="interactions" value="94"/>
</dbReference>
<dbReference type="Gene3D" id="1.20.1280.290">
    <property type="match status" value="2"/>
</dbReference>
<dbReference type="GeneID" id="18240259"/>
<comment type="subcellular location">
    <subcellularLocation>
        <location evidence="1">Membrane</location>
        <topology evidence="1">Multi-pass membrane protein</topology>
    </subcellularLocation>
</comment>
<dbReference type="InParanoid" id="F4NRZ7"/>
<name>F4NRZ7_BATDJ</name>
<dbReference type="EMBL" id="GL882879">
    <property type="protein sequence ID" value="EGF83787.1"/>
    <property type="molecule type" value="Genomic_DNA"/>
</dbReference>
<dbReference type="Proteomes" id="UP000007241">
    <property type="component" value="Unassembled WGS sequence"/>
</dbReference>
<dbReference type="PANTHER" id="PTHR16201">
    <property type="entry name" value="SEVEN TRANSMEMBRANE PROTEIN 1-RELATED"/>
    <property type="match status" value="1"/>
</dbReference>
<feature type="transmembrane region" description="Helical" evidence="7">
    <location>
        <begin position="281"/>
        <end position="304"/>
    </location>
</feature>
<dbReference type="PANTHER" id="PTHR16201:SF34">
    <property type="entry name" value="LYSOSOMAL AMINO ACID TRANSPORTER 1"/>
    <property type="match status" value="1"/>
</dbReference>
<evidence type="ECO:0000256" key="4">
    <source>
        <dbReference type="ARBA" id="ARBA00023136"/>
    </source>
</evidence>
<keyword evidence="2 7" id="KW-0812">Transmembrane</keyword>
<dbReference type="RefSeq" id="XP_006675687.1">
    <property type="nucleotide sequence ID" value="XM_006675624.1"/>
</dbReference>
<proteinExistence type="inferred from homology"/>
<dbReference type="InterPro" id="IPR051415">
    <property type="entry name" value="LAAT-1"/>
</dbReference>
<feature type="transmembrane region" description="Helical" evidence="7">
    <location>
        <begin position="170"/>
        <end position="189"/>
    </location>
</feature>
<feature type="transmembrane region" description="Helical" evidence="7">
    <location>
        <begin position="254"/>
        <end position="275"/>
    </location>
</feature>
<reference evidence="8 9" key="1">
    <citation type="submission" date="2009-12" db="EMBL/GenBank/DDBJ databases">
        <title>The draft genome of Batrachochytrium dendrobatidis.</title>
        <authorList>
            <consortium name="US DOE Joint Genome Institute (JGI-PGF)"/>
            <person name="Kuo A."/>
            <person name="Salamov A."/>
            <person name="Schmutz J."/>
            <person name="Lucas S."/>
            <person name="Pitluck S."/>
            <person name="Rosenblum E."/>
            <person name="Stajich J."/>
            <person name="Eisen M."/>
            <person name="Grigoriev I.V."/>
        </authorList>
    </citation>
    <scope>NUCLEOTIDE SEQUENCE [LARGE SCALE GENOMIC DNA]</scope>
    <source>
        <strain evidence="9">JAM81 / FGSC 10211</strain>
    </source>
</reference>
<keyword evidence="9" id="KW-1185">Reference proteome</keyword>
<evidence type="ECO:0000256" key="5">
    <source>
        <dbReference type="ARBA" id="ARBA00038039"/>
    </source>
</evidence>
<dbReference type="HOGENOM" id="CLU_019699_1_0_1"/>
<feature type="transmembrane region" description="Helical" evidence="7">
    <location>
        <begin position="67"/>
        <end position="89"/>
    </location>
</feature>
<gene>
    <name evidence="8" type="ORF">BATDEDRAFT_33907</name>
</gene>
<dbReference type="GO" id="GO:0000329">
    <property type="term" value="C:fungal-type vacuole membrane"/>
    <property type="evidence" value="ECO:0000318"/>
    <property type="project" value="GO_Central"/>
</dbReference>